<comment type="subcellular location">
    <subcellularLocation>
        <location evidence="1">Nucleus</location>
    </subcellularLocation>
</comment>
<name>A0A015IFR9_RHIIW</name>
<keyword evidence="7" id="KW-1185">Reference proteome</keyword>
<evidence type="ECO:0000313" key="6">
    <source>
        <dbReference type="EMBL" id="EXX56007.1"/>
    </source>
</evidence>
<sequence length="274" mass="31468">MKSLRSELFIKNLFEEKELPPKNKDANTHRVVRCLNCPVNKTWLRKIGDSNTSNLWRHLEKYHPDKDPKLKKAKILIAEGQSTLDEFVGQAEIPSKFTQAEFRTSITKWIVADDQPFTTPENQQFWHMVKVLNPNAVVPKADTIKKDIMENFVKEQEIRKSLFQSIPGKISFALDTWTSTNGYGFLAITMHWITKDWVLQDSLLDFIDLSGPHSGENLCNAFVKSCQEFGVLKKVFVITSDNASNNDTFMKHLENVCQNESISFDAIDSHCRCI</sequence>
<evidence type="ECO:0000256" key="3">
    <source>
        <dbReference type="ARBA" id="ARBA00022771"/>
    </source>
</evidence>
<evidence type="ECO:0000256" key="5">
    <source>
        <dbReference type="ARBA" id="ARBA00023242"/>
    </source>
</evidence>
<keyword evidence="3" id="KW-0863">Zinc-finger</keyword>
<dbReference type="GO" id="GO:0008270">
    <property type="term" value="F:zinc ion binding"/>
    <property type="evidence" value="ECO:0007669"/>
    <property type="project" value="UniProtKB-KW"/>
</dbReference>
<dbReference type="SUPFAM" id="SSF140996">
    <property type="entry name" value="Hermes dimerisation domain"/>
    <property type="match status" value="1"/>
</dbReference>
<organism evidence="6 7">
    <name type="scientific">Rhizophagus irregularis (strain DAOM 197198w)</name>
    <name type="common">Glomus intraradices</name>
    <dbReference type="NCBI Taxonomy" id="1432141"/>
    <lineage>
        <taxon>Eukaryota</taxon>
        <taxon>Fungi</taxon>
        <taxon>Fungi incertae sedis</taxon>
        <taxon>Mucoromycota</taxon>
        <taxon>Glomeromycotina</taxon>
        <taxon>Glomeromycetes</taxon>
        <taxon>Glomerales</taxon>
        <taxon>Glomeraceae</taxon>
        <taxon>Rhizophagus</taxon>
    </lineage>
</organism>
<evidence type="ECO:0000256" key="1">
    <source>
        <dbReference type="ARBA" id="ARBA00004123"/>
    </source>
</evidence>
<dbReference type="PANTHER" id="PTHR46481:SF10">
    <property type="entry name" value="ZINC FINGER BED DOMAIN-CONTAINING PROTEIN 39"/>
    <property type="match status" value="1"/>
</dbReference>
<proteinExistence type="predicted"/>
<dbReference type="AlphaFoldDB" id="A0A015IFR9"/>
<comment type="caution">
    <text evidence="6">The sequence shown here is derived from an EMBL/GenBank/DDBJ whole genome shotgun (WGS) entry which is preliminary data.</text>
</comment>
<dbReference type="SUPFAM" id="SSF53098">
    <property type="entry name" value="Ribonuclease H-like"/>
    <property type="match status" value="1"/>
</dbReference>
<reference evidence="6 7" key="1">
    <citation type="submission" date="2014-02" db="EMBL/GenBank/DDBJ databases">
        <title>Single nucleus genome sequencing reveals high similarity among nuclei of an endomycorrhizal fungus.</title>
        <authorList>
            <person name="Lin K."/>
            <person name="Geurts R."/>
            <person name="Zhang Z."/>
            <person name="Limpens E."/>
            <person name="Saunders D.G."/>
            <person name="Mu D."/>
            <person name="Pang E."/>
            <person name="Cao H."/>
            <person name="Cha H."/>
            <person name="Lin T."/>
            <person name="Zhou Q."/>
            <person name="Shang Y."/>
            <person name="Li Y."/>
            <person name="Ivanov S."/>
            <person name="Sharma T."/>
            <person name="Velzen R.V."/>
            <person name="Ruijter N.D."/>
            <person name="Aanen D.K."/>
            <person name="Win J."/>
            <person name="Kamoun S."/>
            <person name="Bisseling T."/>
            <person name="Huang S."/>
        </authorList>
    </citation>
    <scope>NUCLEOTIDE SEQUENCE [LARGE SCALE GENOMIC DNA]</scope>
    <source>
        <strain evidence="7">DAOM197198w</strain>
    </source>
</reference>
<dbReference type="OMA" id="VAIIMHE"/>
<evidence type="ECO:0000256" key="4">
    <source>
        <dbReference type="ARBA" id="ARBA00022833"/>
    </source>
</evidence>
<dbReference type="EMBL" id="JEMT01027903">
    <property type="protein sequence ID" value="EXX56007.1"/>
    <property type="molecule type" value="Genomic_DNA"/>
</dbReference>
<dbReference type="HOGENOM" id="CLU_1016152_0_0_1"/>
<dbReference type="GO" id="GO:0005634">
    <property type="term" value="C:nucleus"/>
    <property type="evidence" value="ECO:0007669"/>
    <property type="project" value="UniProtKB-SubCell"/>
</dbReference>
<keyword evidence="4" id="KW-0862">Zinc</keyword>
<keyword evidence="2" id="KW-0479">Metal-binding</keyword>
<gene>
    <name evidence="6" type="ORF">RirG_220080</name>
</gene>
<evidence type="ECO:0000313" key="7">
    <source>
        <dbReference type="Proteomes" id="UP000022910"/>
    </source>
</evidence>
<dbReference type="Proteomes" id="UP000022910">
    <property type="component" value="Unassembled WGS sequence"/>
</dbReference>
<dbReference type="InterPro" id="IPR012337">
    <property type="entry name" value="RNaseH-like_sf"/>
</dbReference>
<dbReference type="PANTHER" id="PTHR46481">
    <property type="entry name" value="ZINC FINGER BED DOMAIN-CONTAINING PROTEIN 4"/>
    <property type="match status" value="1"/>
</dbReference>
<evidence type="ECO:0000256" key="2">
    <source>
        <dbReference type="ARBA" id="ARBA00022723"/>
    </source>
</evidence>
<protein>
    <submittedName>
        <fullName evidence="6">Uncharacterized protein</fullName>
    </submittedName>
</protein>
<dbReference type="InterPro" id="IPR052035">
    <property type="entry name" value="ZnF_BED_domain_contain"/>
</dbReference>
<accession>A0A015IFR9</accession>
<dbReference type="OrthoDB" id="2432695at2759"/>
<dbReference type="STRING" id="1432141.A0A015IFR9"/>
<keyword evidence="5" id="KW-0539">Nucleus</keyword>